<dbReference type="InterPro" id="IPR036922">
    <property type="entry name" value="Rieske_2Fe-2S_sf"/>
</dbReference>
<feature type="domain" description="Rieske" evidence="7">
    <location>
        <begin position="50"/>
        <end position="159"/>
    </location>
</feature>
<dbReference type="InterPro" id="IPR015879">
    <property type="entry name" value="Ring_hydroxy_dOase_asu_C_dom"/>
</dbReference>
<evidence type="ECO:0000256" key="4">
    <source>
        <dbReference type="ARBA" id="ARBA00023002"/>
    </source>
</evidence>
<dbReference type="GO" id="GO:0051537">
    <property type="term" value="F:2 iron, 2 sulfur cluster binding"/>
    <property type="evidence" value="ECO:0007669"/>
    <property type="project" value="UniProtKB-KW"/>
</dbReference>
<protein>
    <submittedName>
        <fullName evidence="8">(2Fe-2S)-binding protein</fullName>
    </submittedName>
</protein>
<gene>
    <name evidence="8" type="ORF">BL253_04525</name>
</gene>
<dbReference type="PROSITE" id="PS51296">
    <property type="entry name" value="RIESKE"/>
    <property type="match status" value="1"/>
</dbReference>
<dbReference type="Gene3D" id="3.90.380.10">
    <property type="entry name" value="Naphthalene 1,2-dioxygenase Alpha Subunit, Chain A, domain 1"/>
    <property type="match status" value="1"/>
</dbReference>
<dbReference type="Gene3D" id="2.102.10.10">
    <property type="entry name" value="Rieske [2Fe-2S] iron-sulphur domain"/>
    <property type="match status" value="1"/>
</dbReference>
<dbReference type="Pfam" id="PF00848">
    <property type="entry name" value="Ring_hydroxyl_A"/>
    <property type="match status" value="1"/>
</dbReference>
<name>A0A1V2IJR0_9ACTN</name>
<dbReference type="SUPFAM" id="SSF55961">
    <property type="entry name" value="Bet v1-like"/>
    <property type="match status" value="1"/>
</dbReference>
<keyword evidence="4" id="KW-0560">Oxidoreductase</keyword>
<comment type="cofactor">
    <cofactor evidence="1">
        <name>Fe cation</name>
        <dbReference type="ChEBI" id="CHEBI:24875"/>
    </cofactor>
</comment>
<dbReference type="EMBL" id="MOMC01000009">
    <property type="protein sequence ID" value="ONH32651.1"/>
    <property type="molecule type" value="Genomic_DNA"/>
</dbReference>
<dbReference type="CDD" id="cd03469">
    <property type="entry name" value="Rieske_RO_Alpha_N"/>
    <property type="match status" value="1"/>
</dbReference>
<evidence type="ECO:0000313" key="8">
    <source>
        <dbReference type="EMBL" id="ONH32651.1"/>
    </source>
</evidence>
<dbReference type="STRING" id="1834516.BL253_04525"/>
<keyword evidence="3" id="KW-0479">Metal-binding</keyword>
<evidence type="ECO:0000256" key="3">
    <source>
        <dbReference type="ARBA" id="ARBA00022723"/>
    </source>
</evidence>
<dbReference type="GO" id="GO:0016705">
    <property type="term" value="F:oxidoreductase activity, acting on paired donors, with incorporation or reduction of molecular oxygen"/>
    <property type="evidence" value="ECO:0007669"/>
    <property type="project" value="UniProtKB-ARBA"/>
</dbReference>
<comment type="caution">
    <text evidence="8">The sequence shown here is derived from an EMBL/GenBank/DDBJ whole genome shotgun (WGS) entry which is preliminary data.</text>
</comment>
<keyword evidence="5" id="KW-0408">Iron</keyword>
<dbReference type="InterPro" id="IPR017941">
    <property type="entry name" value="Rieske_2Fe-2S"/>
</dbReference>
<evidence type="ECO:0000256" key="5">
    <source>
        <dbReference type="ARBA" id="ARBA00023004"/>
    </source>
</evidence>
<organism evidence="8 9">
    <name type="scientific">Pseudofrankia asymbiotica</name>
    <dbReference type="NCBI Taxonomy" id="1834516"/>
    <lineage>
        <taxon>Bacteria</taxon>
        <taxon>Bacillati</taxon>
        <taxon>Actinomycetota</taxon>
        <taxon>Actinomycetes</taxon>
        <taxon>Frankiales</taxon>
        <taxon>Frankiaceae</taxon>
        <taxon>Pseudofrankia</taxon>
    </lineage>
</organism>
<evidence type="ECO:0000256" key="1">
    <source>
        <dbReference type="ARBA" id="ARBA00001962"/>
    </source>
</evidence>
<dbReference type="RefSeq" id="WP_076813969.1">
    <property type="nucleotide sequence ID" value="NZ_MOMC01000009.1"/>
</dbReference>
<dbReference type="GO" id="GO:0005506">
    <property type="term" value="F:iron ion binding"/>
    <property type="evidence" value="ECO:0007669"/>
    <property type="project" value="InterPro"/>
</dbReference>
<evidence type="ECO:0000256" key="6">
    <source>
        <dbReference type="ARBA" id="ARBA00023014"/>
    </source>
</evidence>
<proteinExistence type="predicted"/>
<dbReference type="Proteomes" id="UP000188929">
    <property type="component" value="Unassembled WGS sequence"/>
</dbReference>
<keyword evidence="9" id="KW-1185">Reference proteome</keyword>
<dbReference type="PANTHER" id="PTHR43756">
    <property type="entry name" value="CHOLINE MONOOXYGENASE, CHLOROPLASTIC"/>
    <property type="match status" value="1"/>
</dbReference>
<dbReference type="AlphaFoldDB" id="A0A1V2IJR0"/>
<dbReference type="GO" id="GO:0004497">
    <property type="term" value="F:monooxygenase activity"/>
    <property type="evidence" value="ECO:0007669"/>
    <property type="project" value="UniProtKB-ARBA"/>
</dbReference>
<dbReference type="InterPro" id="IPR001663">
    <property type="entry name" value="Rng_hydr_dOase-A"/>
</dbReference>
<sequence>MQRELGRRTLALLDNKTTDMAPHLMEEPLDGYRSPEQWERERRVIFGRYPMFVGLSRDLPGPRSWLTFDATGTPILLTRDASGRVRAFLNMCRHRGVRVVEPGRGSQARRFVCPFHAWSYDIEGRLAGVTDAEGFAELDRDSRGLIELPVEERHGMIFAAAHPEATFEIDEYLGGLSEQFASFGFDTWQSVAPSHPHRVGANWKVAWGTHLETYHFAYLHKNTAGPLVYGNTSIADFYGDHALMTSTMRTIDQLRERPEEQWRPVDDGHINLNYRLFPNLSLSVVFGERLEIFTIYPGESLHETVAMHYAYRRTAPAEPEEAAKLEQEIRWACQTVVDQEDYAMAAKVGAALRAPYSPETLVFGRNEPVMQHLTMSLRRALGPPSEQPA</sequence>
<evidence type="ECO:0000313" key="9">
    <source>
        <dbReference type="Proteomes" id="UP000188929"/>
    </source>
</evidence>
<dbReference type="Pfam" id="PF00355">
    <property type="entry name" value="Rieske"/>
    <property type="match status" value="1"/>
</dbReference>
<evidence type="ECO:0000256" key="2">
    <source>
        <dbReference type="ARBA" id="ARBA00022714"/>
    </source>
</evidence>
<dbReference type="PRINTS" id="PR00090">
    <property type="entry name" value="RNGDIOXGNASE"/>
</dbReference>
<keyword evidence="2" id="KW-0001">2Fe-2S</keyword>
<dbReference type="SUPFAM" id="SSF50022">
    <property type="entry name" value="ISP domain"/>
    <property type="match status" value="1"/>
</dbReference>
<dbReference type="PANTHER" id="PTHR43756:SF5">
    <property type="entry name" value="CHOLINE MONOOXYGENASE, CHLOROPLASTIC"/>
    <property type="match status" value="1"/>
</dbReference>
<accession>A0A1V2IJR0</accession>
<keyword evidence="6" id="KW-0411">Iron-sulfur</keyword>
<evidence type="ECO:0000259" key="7">
    <source>
        <dbReference type="PROSITE" id="PS51296"/>
    </source>
</evidence>
<reference evidence="9" key="1">
    <citation type="submission" date="2016-10" db="EMBL/GenBank/DDBJ databases">
        <title>Frankia sp. NRRL B-16386 Genome sequencing.</title>
        <authorList>
            <person name="Ghodhbane-Gtari F."/>
            <person name="Swanson E."/>
            <person name="Gueddou A."/>
            <person name="Hezbri K."/>
            <person name="Ktari K."/>
            <person name="Nouioui I."/>
            <person name="Morris K."/>
            <person name="Simpson S."/>
            <person name="Abebe-Akele F."/>
            <person name="Thomas K."/>
            <person name="Gtari M."/>
            <person name="Tisa L.S."/>
        </authorList>
    </citation>
    <scope>NUCLEOTIDE SEQUENCE [LARGE SCALE GENOMIC DNA]</scope>
    <source>
        <strain evidence="9">NRRL B-16386</strain>
    </source>
</reference>